<feature type="transmembrane region" description="Helical" evidence="5">
    <location>
        <begin position="140"/>
        <end position="163"/>
    </location>
</feature>
<organism evidence="8 9">
    <name type="scientific">Paenibacillus cookii</name>
    <dbReference type="NCBI Taxonomy" id="157839"/>
    <lineage>
        <taxon>Bacteria</taxon>
        <taxon>Bacillati</taxon>
        <taxon>Bacillota</taxon>
        <taxon>Bacilli</taxon>
        <taxon>Bacillales</taxon>
        <taxon>Paenibacillaceae</taxon>
        <taxon>Paenibacillus</taxon>
    </lineage>
</organism>
<dbReference type="InterPro" id="IPR006976">
    <property type="entry name" value="VanZ-like"/>
</dbReference>
<feature type="transmembrane region" description="Helical" evidence="5">
    <location>
        <begin position="291"/>
        <end position="308"/>
    </location>
</feature>
<protein>
    <submittedName>
        <fullName evidence="8">Permease</fullName>
    </submittedName>
</protein>
<evidence type="ECO:0000313" key="9">
    <source>
        <dbReference type="Proteomes" id="UP000680638"/>
    </source>
</evidence>
<comment type="subcellular location">
    <subcellularLocation>
        <location evidence="1">Membrane</location>
        <topology evidence="1">Multi-pass membrane protein</topology>
    </subcellularLocation>
</comment>
<dbReference type="Pfam" id="PF04892">
    <property type="entry name" value="VanZ"/>
    <property type="match status" value="1"/>
</dbReference>
<evidence type="ECO:0000256" key="2">
    <source>
        <dbReference type="ARBA" id="ARBA00022692"/>
    </source>
</evidence>
<dbReference type="InterPro" id="IPR021192">
    <property type="entry name" value="UCP031578_Vanz/RDD"/>
</dbReference>
<evidence type="ECO:0000313" key="8">
    <source>
        <dbReference type="EMBL" id="GIO65952.1"/>
    </source>
</evidence>
<feature type="transmembrane region" description="Helical" evidence="5">
    <location>
        <begin position="246"/>
        <end position="270"/>
    </location>
</feature>
<keyword evidence="2 5" id="KW-0812">Transmembrane</keyword>
<evidence type="ECO:0000256" key="5">
    <source>
        <dbReference type="SAM" id="Phobius"/>
    </source>
</evidence>
<keyword evidence="9" id="KW-1185">Reference proteome</keyword>
<dbReference type="RefSeq" id="WP_036714727.1">
    <property type="nucleotide sequence ID" value="NZ_BORW01000002.1"/>
</dbReference>
<feature type="transmembrane region" description="Helical" evidence="5">
    <location>
        <begin position="6"/>
        <end position="29"/>
    </location>
</feature>
<feature type="transmembrane region" description="Helical" evidence="5">
    <location>
        <begin position="220"/>
        <end position="240"/>
    </location>
</feature>
<dbReference type="EMBL" id="BORW01000002">
    <property type="protein sequence ID" value="GIO65952.1"/>
    <property type="molecule type" value="Genomic_DNA"/>
</dbReference>
<feature type="transmembrane region" description="Helical" evidence="5">
    <location>
        <begin position="111"/>
        <end position="133"/>
    </location>
</feature>
<evidence type="ECO:0000259" key="7">
    <source>
        <dbReference type="Pfam" id="PF06271"/>
    </source>
</evidence>
<comment type="caution">
    <text evidence="8">The sequence shown here is derived from an EMBL/GenBank/DDBJ whole genome shotgun (WGS) entry which is preliminary data.</text>
</comment>
<sequence>MLHSYLFPISYAFMSFPFAALLFTLPFLIVQYRKYGYINKVRAFVLYLFLLYLMNALYLVILPLPSSRHNAALASGAMQLVPLNFIFDILKETSVVGSAPSTYWHLLKERAFLQVIFNIILTVPFGMVLRYYFRTGWIRSILFSFLLSLFFEVTQLTGIYGIYDHAYRVFDVDDLIMNTLGGICGYVAAEWLSGLLPRIEKLDENVDLSAKRVTYTRRAVAFLIDSVIWPILMAICFILHVKAAFWVATGIYFILIPWLTHGVTPGKWLVRIKLTNMGEPITLAALLKRYGLLYWVFFGLNRLLAGSLDNVPDVGRLILGMVVFVMDAWFFIHVLIRLFRKDPQLFYEKLSKTKHVILWNQPAVTVKEEKEPD</sequence>
<dbReference type="Pfam" id="PF06271">
    <property type="entry name" value="RDD"/>
    <property type="match status" value="1"/>
</dbReference>
<dbReference type="Proteomes" id="UP000680638">
    <property type="component" value="Unassembled WGS sequence"/>
</dbReference>
<accession>A0ABQ4LRQ7</accession>
<dbReference type="PANTHER" id="PTHR36834">
    <property type="entry name" value="MEMBRANE PROTEIN-RELATED"/>
    <property type="match status" value="1"/>
</dbReference>
<evidence type="ECO:0000256" key="3">
    <source>
        <dbReference type="ARBA" id="ARBA00022989"/>
    </source>
</evidence>
<feature type="transmembrane region" description="Helical" evidence="5">
    <location>
        <begin position="175"/>
        <end position="199"/>
    </location>
</feature>
<proteinExistence type="predicted"/>
<evidence type="ECO:0000256" key="4">
    <source>
        <dbReference type="ARBA" id="ARBA00023136"/>
    </source>
</evidence>
<reference evidence="8 9" key="1">
    <citation type="submission" date="2021-03" db="EMBL/GenBank/DDBJ databases">
        <title>Antimicrobial resistance genes in bacteria isolated from Japanese honey, and their potential for conferring macrolide and lincosamide resistance in the American foulbrood pathogen Paenibacillus larvae.</title>
        <authorList>
            <person name="Okamoto M."/>
            <person name="Kumagai M."/>
            <person name="Kanamori H."/>
            <person name="Takamatsu D."/>
        </authorList>
    </citation>
    <scope>NUCLEOTIDE SEQUENCE [LARGE SCALE GENOMIC DNA]</scope>
    <source>
        <strain evidence="8 9">J21TS3</strain>
    </source>
</reference>
<dbReference type="InterPro" id="IPR010432">
    <property type="entry name" value="RDD"/>
</dbReference>
<dbReference type="PANTHER" id="PTHR36834:SF1">
    <property type="entry name" value="INTEGRAL MEMBRANE PROTEIN"/>
    <property type="match status" value="1"/>
</dbReference>
<keyword evidence="4 5" id="KW-0472">Membrane</keyword>
<feature type="transmembrane region" description="Helical" evidence="5">
    <location>
        <begin position="314"/>
        <end position="336"/>
    </location>
</feature>
<name>A0ABQ4LRQ7_9BACL</name>
<dbReference type="InterPro" id="IPR053150">
    <property type="entry name" value="Teicoplanin_resist-assoc"/>
</dbReference>
<feature type="domain" description="RDD" evidence="7">
    <location>
        <begin position="215"/>
        <end position="345"/>
    </location>
</feature>
<feature type="domain" description="VanZ-like" evidence="6">
    <location>
        <begin position="49"/>
        <end position="190"/>
    </location>
</feature>
<gene>
    <name evidence="8" type="ORF">J21TS3_07730</name>
</gene>
<feature type="transmembrane region" description="Helical" evidence="5">
    <location>
        <begin position="41"/>
        <end position="61"/>
    </location>
</feature>
<evidence type="ECO:0000259" key="6">
    <source>
        <dbReference type="Pfam" id="PF04892"/>
    </source>
</evidence>
<evidence type="ECO:0000256" key="1">
    <source>
        <dbReference type="ARBA" id="ARBA00004141"/>
    </source>
</evidence>
<dbReference type="PIRSF" id="PIRSF031578">
    <property type="entry name" value="Uncharacterised_Vanz_RDD-cont"/>
    <property type="match status" value="1"/>
</dbReference>
<keyword evidence="3 5" id="KW-1133">Transmembrane helix</keyword>